<dbReference type="Proteomes" id="UP000829720">
    <property type="component" value="Unassembled WGS sequence"/>
</dbReference>
<comment type="caution">
    <text evidence="10">The sequence shown here is derived from an EMBL/GenBank/DDBJ whole genome shotgun (WGS) entry which is preliminary data.</text>
</comment>
<dbReference type="CDD" id="cd08393">
    <property type="entry name" value="C2A_SLP-1_2"/>
    <property type="match status" value="1"/>
</dbReference>
<evidence type="ECO:0000256" key="5">
    <source>
        <dbReference type="ARBA" id="ARBA00023136"/>
    </source>
</evidence>
<feature type="region of interest" description="Disordered" evidence="7">
    <location>
        <begin position="361"/>
        <end position="383"/>
    </location>
</feature>
<evidence type="ECO:0000256" key="7">
    <source>
        <dbReference type="SAM" id="MobiDB-lite"/>
    </source>
</evidence>
<dbReference type="PROSITE" id="PS50916">
    <property type="entry name" value="RABBD"/>
    <property type="match status" value="1"/>
</dbReference>
<dbReference type="InterPro" id="IPR043567">
    <property type="entry name" value="SYTL1-5_C2B"/>
</dbReference>
<feature type="compositionally biased region" description="Low complexity" evidence="7">
    <location>
        <begin position="105"/>
        <end position="122"/>
    </location>
</feature>
<feature type="compositionally biased region" description="Low complexity" evidence="7">
    <location>
        <begin position="1126"/>
        <end position="1140"/>
    </location>
</feature>
<feature type="region of interest" description="Disordered" evidence="7">
    <location>
        <begin position="1093"/>
        <end position="1260"/>
    </location>
</feature>
<keyword evidence="11" id="KW-1185">Reference proteome</keyword>
<evidence type="ECO:0000313" key="11">
    <source>
        <dbReference type="Proteomes" id="UP000829720"/>
    </source>
</evidence>
<evidence type="ECO:0000256" key="4">
    <source>
        <dbReference type="ARBA" id="ARBA00022737"/>
    </source>
</evidence>
<feature type="region of interest" description="Disordered" evidence="7">
    <location>
        <begin position="1014"/>
        <end position="1066"/>
    </location>
</feature>
<feature type="compositionally biased region" description="Polar residues" evidence="7">
    <location>
        <begin position="1183"/>
        <end position="1199"/>
    </location>
</feature>
<dbReference type="FunFam" id="2.60.40.150:FF:000006">
    <property type="entry name" value="Synaptotagmin-like 5, isoform CRA_a"/>
    <property type="match status" value="1"/>
</dbReference>
<dbReference type="GO" id="GO:0042043">
    <property type="term" value="F:neurexin family protein binding"/>
    <property type="evidence" value="ECO:0007669"/>
    <property type="project" value="TreeGrafter"/>
</dbReference>
<accession>A0A8T3DBE5</accession>
<evidence type="ECO:0000259" key="8">
    <source>
        <dbReference type="PROSITE" id="PS50004"/>
    </source>
</evidence>
<dbReference type="Gene3D" id="6.10.250.3000">
    <property type="match status" value="1"/>
</dbReference>
<reference evidence="10" key="1">
    <citation type="submission" date="2021-01" db="EMBL/GenBank/DDBJ databases">
        <authorList>
            <person name="Zahm M."/>
            <person name="Roques C."/>
            <person name="Cabau C."/>
            <person name="Klopp C."/>
            <person name="Donnadieu C."/>
            <person name="Jouanno E."/>
            <person name="Lampietro C."/>
            <person name="Louis A."/>
            <person name="Herpin A."/>
            <person name="Echchiki A."/>
            <person name="Berthelot C."/>
            <person name="Parey E."/>
            <person name="Roest-Crollius H."/>
            <person name="Braasch I."/>
            <person name="Postlethwait J."/>
            <person name="Bobe J."/>
            <person name="Montfort J."/>
            <person name="Bouchez O."/>
            <person name="Begum T."/>
            <person name="Mejri S."/>
            <person name="Adams A."/>
            <person name="Chen W.-J."/>
            <person name="Guiguen Y."/>
        </authorList>
    </citation>
    <scope>NUCLEOTIDE SEQUENCE</scope>
    <source>
        <tissue evidence="10">Blood</tissue>
    </source>
</reference>
<dbReference type="PANTHER" id="PTHR45716">
    <property type="entry name" value="BITESIZE, ISOFORM I"/>
    <property type="match status" value="1"/>
</dbReference>
<dbReference type="GO" id="GO:0005886">
    <property type="term" value="C:plasma membrane"/>
    <property type="evidence" value="ECO:0007669"/>
    <property type="project" value="UniProtKB-SubCell"/>
</dbReference>
<dbReference type="Gene3D" id="2.60.40.150">
    <property type="entry name" value="C2 domain"/>
    <property type="match status" value="2"/>
</dbReference>
<feature type="compositionally biased region" description="Polar residues" evidence="7">
    <location>
        <begin position="1352"/>
        <end position="1368"/>
    </location>
</feature>
<evidence type="ECO:0000313" key="10">
    <source>
        <dbReference type="EMBL" id="KAI1893510.1"/>
    </source>
</evidence>
<evidence type="ECO:0000259" key="9">
    <source>
        <dbReference type="PROSITE" id="PS50916"/>
    </source>
</evidence>
<feature type="domain" description="C2" evidence="8">
    <location>
        <begin position="1512"/>
        <end position="1634"/>
    </location>
</feature>
<feature type="compositionally biased region" description="Basic and acidic residues" evidence="7">
    <location>
        <begin position="361"/>
        <end position="370"/>
    </location>
</feature>
<feature type="region of interest" description="Disordered" evidence="7">
    <location>
        <begin position="921"/>
        <end position="945"/>
    </location>
</feature>
<dbReference type="SMART" id="SM00239">
    <property type="entry name" value="C2"/>
    <property type="match status" value="2"/>
</dbReference>
<dbReference type="SUPFAM" id="SSF49562">
    <property type="entry name" value="C2 domain (Calcium/lipid-binding domain, CaLB)"/>
    <property type="match status" value="2"/>
</dbReference>
<dbReference type="EMBL" id="JAERUA010000011">
    <property type="protein sequence ID" value="KAI1893510.1"/>
    <property type="molecule type" value="Genomic_DNA"/>
</dbReference>
<feature type="region of interest" description="Disordered" evidence="7">
    <location>
        <begin position="755"/>
        <end position="780"/>
    </location>
</feature>
<dbReference type="GO" id="GO:0006887">
    <property type="term" value="P:exocytosis"/>
    <property type="evidence" value="ECO:0007669"/>
    <property type="project" value="UniProtKB-KW"/>
</dbReference>
<dbReference type="InterPro" id="IPR010911">
    <property type="entry name" value="Rab_BD"/>
</dbReference>
<keyword evidence="3" id="KW-0268">Exocytosis</keyword>
<feature type="region of interest" description="Disordered" evidence="7">
    <location>
        <begin position="98"/>
        <end position="218"/>
    </location>
</feature>
<dbReference type="GO" id="GO:0006886">
    <property type="term" value="P:intracellular protein transport"/>
    <property type="evidence" value="ECO:0007669"/>
    <property type="project" value="InterPro"/>
</dbReference>
<evidence type="ECO:0000256" key="6">
    <source>
        <dbReference type="ARBA" id="ARBA00072164"/>
    </source>
</evidence>
<dbReference type="GO" id="GO:0031267">
    <property type="term" value="F:small GTPase binding"/>
    <property type="evidence" value="ECO:0007669"/>
    <property type="project" value="InterPro"/>
</dbReference>
<keyword evidence="4" id="KW-0677">Repeat</keyword>
<dbReference type="InterPro" id="IPR035892">
    <property type="entry name" value="C2_domain_sf"/>
</dbReference>
<feature type="compositionally biased region" description="Basic and acidic residues" evidence="7">
    <location>
        <begin position="1324"/>
        <end position="1333"/>
    </location>
</feature>
<feature type="domain" description="C2" evidence="8">
    <location>
        <begin position="1649"/>
        <end position="1778"/>
    </location>
</feature>
<dbReference type="PROSITE" id="PS50004">
    <property type="entry name" value="C2"/>
    <property type="match status" value="2"/>
</dbReference>
<dbReference type="Pfam" id="PF00168">
    <property type="entry name" value="C2"/>
    <property type="match status" value="2"/>
</dbReference>
<protein>
    <recommendedName>
        <fullName evidence="6">Synaptotagmin-like protein 2</fullName>
    </recommendedName>
</protein>
<name>A0A8T3DBE5_9TELE</name>
<feature type="domain" description="RabBD" evidence="9">
    <location>
        <begin position="1"/>
        <end position="57"/>
    </location>
</feature>
<dbReference type="FunFam" id="2.60.40.150:FF:000040">
    <property type="entry name" value="synaptotagmin-like protein 2 isoform X2"/>
    <property type="match status" value="1"/>
</dbReference>
<organism evidence="10 11">
    <name type="scientific">Albula goreensis</name>
    <dbReference type="NCBI Taxonomy" id="1534307"/>
    <lineage>
        <taxon>Eukaryota</taxon>
        <taxon>Metazoa</taxon>
        <taxon>Chordata</taxon>
        <taxon>Craniata</taxon>
        <taxon>Vertebrata</taxon>
        <taxon>Euteleostomi</taxon>
        <taxon>Actinopterygii</taxon>
        <taxon>Neopterygii</taxon>
        <taxon>Teleostei</taxon>
        <taxon>Albuliformes</taxon>
        <taxon>Albulidae</taxon>
        <taxon>Albula</taxon>
    </lineage>
</organism>
<gene>
    <name evidence="10" type="ORF">AGOR_G00124460</name>
</gene>
<dbReference type="OrthoDB" id="195679at2759"/>
<proteinExistence type="predicted"/>
<keyword evidence="5" id="KW-0472">Membrane</keyword>
<sequence length="1816" mass="202824">MIDLSYLTEEEQEMIMTVLKRDAELKKAEEDRVKQLQKLLPDKGKLKYMTGEWFYEAKSQRHTDRIHGSDIIRASIKQSKPMTLLDLTQSWTERTSAFSNGNKNSLFPSEPLEVSEEPLPQSKEQRENENICPDPEQEAPKQAVRSPARPRHNPFNRASQLLLETPGETDCSQTNGGTELHKTTAGEPLSSPKTDIADPTDDLCSESPGAIQGAHSDIPPIPKNRTIIFGPLDYLSESDSTFPRLGCWRVSHDKTVPPRGILKNSISLSSNDSGPLYDGSARYPEPLSTVPLRVVTAVPDKETVDTIFAREGEVKNDDLDDSVDRKQVRNSPLVSLSNATAGLQLCDGREFGDDDLLDLDHPTPLNEKRGVSLPVTGSQMSENEDDLTLAPGSDIWQPQEGERSFLAASGTFLDGHSASLLSNERKSSLVTRMELPSYESLAPPMYDLQRYWWKGQHENRAETKPPQVSYLLPSKDEKGKPVCFGMVGHKAPPVLAVQNAELNEEEGDSIAKVLEWFSRSSDSSDRQEENVCQQEVDVEINEQPEVPENVVTFNKKLVDDKASPVVPKDDVILSKKMLEDSDQLVMSKDSVTKINQTTEKTLSEGPPPAEVNSESLRGMLLERSPMIEEKDMICVEPADEDQKYIGQGRTCSRSLKDESAGTQHPASSSLNTETAYQLKLRMSTAETRPQGQKKENETDTKRECALGAKAITLSPVLKQRQQEIKQVESRNDKPPLRVAHLKSFWEKGNSGPKILIGRSSVTPKNSDIRQEPITQNDSSRTKAQYKVDPYKKGQEVPPRPEGICTGTEEQEPERFEFPNESCNLQQNKKEEDMKYVAKCIVVDEDAHISPAEVKVDFQEILQKEDVPPQTVPLSRQIMAGQPSSPVLLVKQSPNRLDNSAGKIRHLKSFWESEKYGPKVISGKQKEEVADTKENQLRAPPSRMSNRFSKSAFDLSRMGTDEYDSGEDVRPLKQGPNFIVLSLKERMEKASVGQNPTNPQFKNLCNFWGGAPSNWQNSKPSSSEIGPLSPKSPRSKECRKTGLQKSLSPSADKKLYLNPNYYPRRPSKDFEKAHLRAQRAENFNLKTYSIDIASPKRLPKEREHPSLAPLPRQESGSSEDVKPFGSAATKPTTTTAETKATQLQRHILGQEQQKPPHCPHPRRGSEQAQLIEARALSTQKDKQSYSQGPRRTSLGNTSGRVNPLRRAASMYAVNLAEEEQPGSPERPKKIPEGPLGRRQSTQREASERRPSGASDSAEQPQPLARSFIPRDYQHYLGISQEVTFQSMPATVKREEETASCFLPDSELELSKCGGPVQASTPVVSEEPRARRGSEGQHSWHSHRGTDIIDLDSYRSTSPETRSYSGTSSACDDEDRNPVRKALKRAALKPVIPSKSVEDITSLPMREEKSKNTTKRELMLSMDDVSVVSSSPPSSISAPAQMKKLSRSVPAFLQKEGNGRDSDSTSEGSVYTGRQAVMGSSLTNCSSSSGMASVSSTSGSVMSLYSADFGSVEVRGTIQFSINYVQKLKEFHIFVMQCRNLAAVDPGKNRSNPYVKCYLLPDEAKLGKRKTSVKRKTLNPNFNEILRYRIRMETLKAQTLNISVWHNDTFGRNSFLGEVEVDLSKWDFGNTQMNNFTLKPRTQSGLQPTEYKGEMRLALRFLPQISYSNTSSNTGEVHIWVKDCKDLPIVSGTSVDPFVKCFVLPDTSRKSRQKTRVLKRTQNPNFNHTMVYDGFRTEDLPEACVELTVWDHDRLASHFVGGLRLGLGTGKSYGALVDWMDSNADEANLWERMLDSPNEWVEDVLPLRMLTMAKNVWK</sequence>
<keyword evidence="2" id="KW-1003">Cell membrane</keyword>
<dbReference type="InterPro" id="IPR000008">
    <property type="entry name" value="C2_dom"/>
</dbReference>
<dbReference type="CDD" id="cd04020">
    <property type="entry name" value="C2B_SLP_1-2-3-4"/>
    <property type="match status" value="1"/>
</dbReference>
<feature type="compositionally biased region" description="Basic and acidic residues" evidence="7">
    <location>
        <begin position="923"/>
        <end position="935"/>
    </location>
</feature>
<evidence type="ECO:0000256" key="1">
    <source>
        <dbReference type="ARBA" id="ARBA00004236"/>
    </source>
</evidence>
<dbReference type="GO" id="GO:0070382">
    <property type="term" value="C:exocytic vesicle"/>
    <property type="evidence" value="ECO:0007669"/>
    <property type="project" value="TreeGrafter"/>
</dbReference>
<feature type="region of interest" description="Disordered" evidence="7">
    <location>
        <begin position="1309"/>
        <end position="1374"/>
    </location>
</feature>
<feature type="compositionally biased region" description="Polar residues" evidence="7">
    <location>
        <begin position="1014"/>
        <end position="1023"/>
    </location>
</feature>
<evidence type="ECO:0000256" key="2">
    <source>
        <dbReference type="ARBA" id="ARBA00022475"/>
    </source>
</evidence>
<evidence type="ECO:0000256" key="3">
    <source>
        <dbReference type="ARBA" id="ARBA00022483"/>
    </source>
</evidence>
<dbReference type="PANTHER" id="PTHR45716:SF5">
    <property type="entry name" value="SYNAPTOTAGMIN-LIKE PROTEIN 2"/>
    <property type="match status" value="1"/>
</dbReference>
<comment type="subcellular location">
    <subcellularLocation>
        <location evidence="1">Cell membrane</location>
    </subcellularLocation>
</comment>